<evidence type="ECO:0000313" key="2">
    <source>
        <dbReference type="EMBL" id="CAB4153061.1"/>
    </source>
</evidence>
<dbReference type="Gene3D" id="3.90.550.10">
    <property type="entry name" value="Spore Coat Polysaccharide Biosynthesis Protein SpsA, Chain A"/>
    <property type="match status" value="1"/>
</dbReference>
<protein>
    <submittedName>
        <fullName evidence="2">Glycosyltransferase 2-like</fullName>
    </submittedName>
</protein>
<reference evidence="2" key="1">
    <citation type="submission" date="2020-04" db="EMBL/GenBank/DDBJ databases">
        <authorList>
            <person name="Chiriac C."/>
            <person name="Salcher M."/>
            <person name="Ghai R."/>
            <person name="Kavagutti S V."/>
        </authorList>
    </citation>
    <scope>NUCLEOTIDE SEQUENCE</scope>
</reference>
<dbReference type="Pfam" id="PF00535">
    <property type="entry name" value="Glycos_transf_2"/>
    <property type="match status" value="1"/>
</dbReference>
<dbReference type="EMBL" id="LR796586">
    <property type="protein sequence ID" value="CAB4153061.1"/>
    <property type="molecule type" value="Genomic_DNA"/>
</dbReference>
<keyword evidence="2" id="KW-0808">Transferase</keyword>
<dbReference type="Gene3D" id="1.25.40.10">
    <property type="entry name" value="Tetratricopeptide repeat domain"/>
    <property type="match status" value="1"/>
</dbReference>
<dbReference type="GO" id="GO:0016740">
    <property type="term" value="F:transferase activity"/>
    <property type="evidence" value="ECO:0007669"/>
    <property type="project" value="UniProtKB-KW"/>
</dbReference>
<dbReference type="InterPro" id="IPR011990">
    <property type="entry name" value="TPR-like_helical_dom_sf"/>
</dbReference>
<name>A0A6J5N4U4_9CAUD</name>
<dbReference type="InterPro" id="IPR029044">
    <property type="entry name" value="Nucleotide-diphossugar_trans"/>
</dbReference>
<proteinExistence type="predicted"/>
<dbReference type="InterPro" id="IPR001173">
    <property type="entry name" value="Glyco_trans_2-like"/>
</dbReference>
<evidence type="ECO:0000259" key="1">
    <source>
        <dbReference type="Pfam" id="PF00535"/>
    </source>
</evidence>
<feature type="domain" description="Glycosyltransferase 2-like" evidence="1">
    <location>
        <begin position="5"/>
        <end position="96"/>
    </location>
</feature>
<sequence>MKIAVYTVALNEEQFVERWYNSAKEADYLLIADTGSNDRTVELAKSLGVHVISVGIKPWRFDDARNSALAALPLDIDYCIALDMDEILLPGWREELEKVPESTTRPRYKYTWSWKPDGAPGLQYGGDKIHARQGYRWKHPVHEVIMAYSIPEVQHWTGLEIHHHPDSTKSRAQYYPMLKMAVDEDPSDDRNTYYYARELFFNQRNQEAAAEFKRHLSLPRAIWPPERASSMRYLAKCEPENAEEWLLKANKESHRRENLVALSQYYYGNKEWQKCLDASLKALEVTDKPLDYLCEENAWGEVPWDLAAIASWNLGSFTDALTYGKKAVELSPTNQRLIDNLRYYEGSA</sequence>
<organism evidence="2">
    <name type="scientific">uncultured Caudovirales phage</name>
    <dbReference type="NCBI Taxonomy" id="2100421"/>
    <lineage>
        <taxon>Viruses</taxon>
        <taxon>Duplodnaviria</taxon>
        <taxon>Heunggongvirae</taxon>
        <taxon>Uroviricota</taxon>
        <taxon>Caudoviricetes</taxon>
        <taxon>Peduoviridae</taxon>
        <taxon>Maltschvirus</taxon>
        <taxon>Maltschvirus maltsch</taxon>
    </lineage>
</organism>
<dbReference type="SUPFAM" id="SSF48452">
    <property type="entry name" value="TPR-like"/>
    <property type="match status" value="1"/>
</dbReference>
<gene>
    <name evidence="2" type="ORF">UFOVP621_41</name>
</gene>
<dbReference type="SUPFAM" id="SSF53448">
    <property type="entry name" value="Nucleotide-diphospho-sugar transferases"/>
    <property type="match status" value="1"/>
</dbReference>
<accession>A0A6J5N4U4</accession>